<keyword evidence="3" id="KW-1185">Reference proteome</keyword>
<evidence type="ECO:0000313" key="2">
    <source>
        <dbReference type="EMBL" id="ANA49446.1"/>
    </source>
</evidence>
<keyword evidence="1" id="KW-1133">Transmembrane helix</keyword>
<gene>
    <name evidence="2" type="ORF">CGG41_091</name>
</gene>
<reference evidence="3" key="1">
    <citation type="submission" date="2016-03" db="EMBL/GenBank/DDBJ databases">
        <authorList>
            <person name="Cucic S."/>
            <person name="Anany H."/>
            <person name="Brovko L."/>
            <person name="Kropinski A.M."/>
            <person name="Griffiths M.W."/>
        </authorList>
    </citation>
    <scope>NUCLEOTIDE SEQUENCE [LARGE SCALE GENOMIC DNA]</scope>
</reference>
<dbReference type="GeneID" id="29060275"/>
<dbReference type="EMBL" id="KU867307">
    <property type="protein sequence ID" value="ANA49446.1"/>
    <property type="molecule type" value="Genomic_DNA"/>
</dbReference>
<keyword evidence="1" id="KW-0812">Transmembrane</keyword>
<name>A0A1B0VVB0_9CAUD</name>
<dbReference type="OrthoDB" id="28432at10239"/>
<accession>A0A1B0VVB0</accession>
<dbReference type="Proteomes" id="UP000204511">
    <property type="component" value="Genome"/>
</dbReference>
<sequence length="111" mass="12770">MFTLAGNDLTIWLAGMVGITSSFVIWPTSTFVGAIMFASIGAVLFSIAYGFVKIQETIKDKIADRRYAKYKEELEHKKDPNYVQPKPNMLVEFIRARKEKFCPRIEFVQEK</sequence>
<evidence type="ECO:0000256" key="1">
    <source>
        <dbReference type="SAM" id="Phobius"/>
    </source>
</evidence>
<dbReference type="RefSeq" id="YP_009286458.1">
    <property type="nucleotide sequence ID" value="NC_031065.1"/>
</dbReference>
<organism evidence="2 3">
    <name type="scientific">Salmonella phage vB_SnwM_CGG4-1</name>
    <dbReference type="NCBI Taxonomy" id="1815631"/>
    <lineage>
        <taxon>Viruses</taxon>
        <taxon>Duplodnaviria</taxon>
        <taxon>Heunggongvirae</taxon>
        <taxon>Uroviricota</taxon>
        <taxon>Caudoviricetes</taxon>
        <taxon>Pantevenvirales</taxon>
        <taxon>Straboviridae</taxon>
        <taxon>Tevenvirinae</taxon>
        <taxon>Gelderlandvirus</taxon>
        <taxon>Gelderlandvirus cgg41</taxon>
    </lineage>
</organism>
<dbReference type="KEGG" id="vg:29060275"/>
<feature type="transmembrane region" description="Helical" evidence="1">
    <location>
        <begin position="9"/>
        <end position="26"/>
    </location>
</feature>
<protein>
    <submittedName>
        <fullName evidence="2">Uncharacterized protein</fullName>
    </submittedName>
</protein>
<keyword evidence="1" id="KW-0472">Membrane</keyword>
<evidence type="ECO:0000313" key="3">
    <source>
        <dbReference type="Proteomes" id="UP000204511"/>
    </source>
</evidence>
<feature type="transmembrane region" description="Helical" evidence="1">
    <location>
        <begin position="32"/>
        <end position="52"/>
    </location>
</feature>
<proteinExistence type="predicted"/>